<name>A0ABV2BTW7_9GAMM</name>
<dbReference type="InterPro" id="IPR050772">
    <property type="entry name" value="Hydratase-Decarb/MhpD_sf"/>
</dbReference>
<sequence length="274" mass="30013">MLKQVILLFYLLFLVSPVTATENFAQQLLTANLNRQPLPHYSQHFPQITEQQAYMVQRDYVTLRKTNDPIAGYKAGLTSTAGQKKFNVSQALSGVLFSSGFVSDAQKIQLDSVKKLMIETEIGFILSKNITQPITDVETLKQMIDSVVAVIELPNLGYAKPSQLNGVDLIASNLASHQFLLGNPIKLSKINAIDAIETRLLLADKVINNGKATDALSSQWHALTWLINHLLASGFTLSEGNLLITGALGKMIPAQKGIYQANFGQLGQLSFSIN</sequence>
<dbReference type="InterPro" id="IPR036663">
    <property type="entry name" value="Fumarylacetoacetase_C_sf"/>
</dbReference>
<dbReference type="RefSeq" id="WP_353895590.1">
    <property type="nucleotide sequence ID" value="NZ_JBEVCJ010000006.1"/>
</dbReference>
<feature type="signal peptide" evidence="2">
    <location>
        <begin position="1"/>
        <end position="20"/>
    </location>
</feature>
<dbReference type="Pfam" id="PF01557">
    <property type="entry name" value="FAA_hydrolase"/>
    <property type="match status" value="1"/>
</dbReference>
<proteinExistence type="predicted"/>
<keyword evidence="5" id="KW-1185">Reference proteome</keyword>
<dbReference type="Gene3D" id="3.90.850.10">
    <property type="entry name" value="Fumarylacetoacetase-like, C-terminal domain"/>
    <property type="match status" value="1"/>
</dbReference>
<keyword evidence="1" id="KW-0456">Lyase</keyword>
<dbReference type="PANTHER" id="PTHR30143">
    <property type="entry name" value="ACID HYDRATASE"/>
    <property type="match status" value="1"/>
</dbReference>
<keyword evidence="2" id="KW-0732">Signal</keyword>
<protein>
    <submittedName>
        <fullName evidence="4">Fumarylacetoacetate hydrolase family protein</fullName>
    </submittedName>
</protein>
<evidence type="ECO:0000256" key="1">
    <source>
        <dbReference type="ARBA" id="ARBA00023239"/>
    </source>
</evidence>
<accession>A0ABV2BTW7</accession>
<dbReference type="PANTHER" id="PTHR30143:SF0">
    <property type="entry name" value="2-KETO-4-PENTENOATE HYDRATASE"/>
    <property type="match status" value="1"/>
</dbReference>
<evidence type="ECO:0000313" key="4">
    <source>
        <dbReference type="EMBL" id="MET1255007.1"/>
    </source>
</evidence>
<dbReference type="EMBL" id="JBEVCJ010000006">
    <property type="protein sequence ID" value="MET1255007.1"/>
    <property type="molecule type" value="Genomic_DNA"/>
</dbReference>
<reference evidence="4 5" key="1">
    <citation type="submission" date="2024-06" db="EMBL/GenBank/DDBJ databases">
        <authorList>
            <person name="Li F."/>
        </authorList>
    </citation>
    <scope>NUCLEOTIDE SEQUENCE [LARGE SCALE GENOMIC DNA]</scope>
    <source>
        <strain evidence="4 5">GXAS 311</strain>
    </source>
</reference>
<dbReference type="SUPFAM" id="SSF56529">
    <property type="entry name" value="FAH"/>
    <property type="match status" value="1"/>
</dbReference>
<gene>
    <name evidence="4" type="ORF">ABVT43_07720</name>
</gene>
<dbReference type="GO" id="GO:0016787">
    <property type="term" value="F:hydrolase activity"/>
    <property type="evidence" value="ECO:0007669"/>
    <property type="project" value="UniProtKB-KW"/>
</dbReference>
<organism evidence="4 5">
    <name type="scientific">Aliikangiella maris</name>
    <dbReference type="NCBI Taxonomy" id="3162458"/>
    <lineage>
        <taxon>Bacteria</taxon>
        <taxon>Pseudomonadati</taxon>
        <taxon>Pseudomonadota</taxon>
        <taxon>Gammaproteobacteria</taxon>
        <taxon>Oceanospirillales</taxon>
        <taxon>Pleioneaceae</taxon>
        <taxon>Aliikangiella</taxon>
    </lineage>
</organism>
<evidence type="ECO:0000259" key="3">
    <source>
        <dbReference type="Pfam" id="PF01557"/>
    </source>
</evidence>
<dbReference type="InterPro" id="IPR011234">
    <property type="entry name" value="Fumarylacetoacetase-like_C"/>
</dbReference>
<comment type="caution">
    <text evidence="4">The sequence shown here is derived from an EMBL/GenBank/DDBJ whole genome shotgun (WGS) entry which is preliminary data.</text>
</comment>
<feature type="domain" description="Fumarylacetoacetase-like C-terminal" evidence="3">
    <location>
        <begin position="99"/>
        <end position="249"/>
    </location>
</feature>
<evidence type="ECO:0000256" key="2">
    <source>
        <dbReference type="SAM" id="SignalP"/>
    </source>
</evidence>
<evidence type="ECO:0000313" key="5">
    <source>
        <dbReference type="Proteomes" id="UP001548189"/>
    </source>
</evidence>
<keyword evidence="4" id="KW-0378">Hydrolase</keyword>
<feature type="chain" id="PRO_5046199845" evidence="2">
    <location>
        <begin position="21"/>
        <end position="274"/>
    </location>
</feature>
<dbReference type="Proteomes" id="UP001548189">
    <property type="component" value="Unassembled WGS sequence"/>
</dbReference>